<gene>
    <name evidence="9" type="ORF">BJ085DRAFT_21553</name>
</gene>
<feature type="domain" description="Thioredoxin" evidence="8">
    <location>
        <begin position="1"/>
        <end position="104"/>
    </location>
</feature>
<feature type="site" description="Contributes to redox potential value" evidence="6">
    <location>
        <position position="31"/>
    </location>
</feature>
<name>A0A4P9ZQG6_9FUNG</name>
<dbReference type="STRING" id="215637.A0A4P9ZQG6"/>
<feature type="disulfide bond" description="Redox-active" evidence="7">
    <location>
        <begin position="30"/>
        <end position="33"/>
    </location>
</feature>
<evidence type="ECO:0000256" key="6">
    <source>
        <dbReference type="PIRSR" id="PIRSR000077-1"/>
    </source>
</evidence>
<dbReference type="Proteomes" id="UP000268162">
    <property type="component" value="Unassembled WGS sequence"/>
</dbReference>
<feature type="active site" description="Nucleophile" evidence="6">
    <location>
        <position position="30"/>
    </location>
</feature>
<accession>A0A4P9ZQG6</accession>
<evidence type="ECO:0000256" key="7">
    <source>
        <dbReference type="PIRSR" id="PIRSR000077-4"/>
    </source>
</evidence>
<dbReference type="PIRSF" id="PIRSF000077">
    <property type="entry name" value="Thioredoxin"/>
    <property type="match status" value="1"/>
</dbReference>
<keyword evidence="3 7" id="KW-1015">Disulfide bond</keyword>
<dbReference type="CDD" id="cd02947">
    <property type="entry name" value="TRX_family"/>
    <property type="match status" value="1"/>
</dbReference>
<dbReference type="GO" id="GO:0015035">
    <property type="term" value="F:protein-disulfide reductase activity"/>
    <property type="evidence" value="ECO:0007669"/>
    <property type="project" value="InterPro"/>
</dbReference>
<organism evidence="9 10">
    <name type="scientific">Dimargaris cristalligena</name>
    <dbReference type="NCBI Taxonomy" id="215637"/>
    <lineage>
        <taxon>Eukaryota</taxon>
        <taxon>Fungi</taxon>
        <taxon>Fungi incertae sedis</taxon>
        <taxon>Zoopagomycota</taxon>
        <taxon>Kickxellomycotina</taxon>
        <taxon>Dimargaritomycetes</taxon>
        <taxon>Dimargaritales</taxon>
        <taxon>Dimargaritaceae</taxon>
        <taxon>Dimargaris</taxon>
    </lineage>
</organism>
<dbReference type="PROSITE" id="PS00194">
    <property type="entry name" value="THIOREDOXIN_1"/>
    <property type="match status" value="1"/>
</dbReference>
<evidence type="ECO:0000256" key="2">
    <source>
        <dbReference type="ARBA" id="ARBA00022982"/>
    </source>
</evidence>
<dbReference type="InterPro" id="IPR013766">
    <property type="entry name" value="Thioredoxin_domain"/>
</dbReference>
<evidence type="ECO:0000259" key="8">
    <source>
        <dbReference type="PROSITE" id="PS51352"/>
    </source>
</evidence>
<dbReference type="Pfam" id="PF00085">
    <property type="entry name" value="Thioredoxin"/>
    <property type="match status" value="1"/>
</dbReference>
<evidence type="ECO:0000256" key="1">
    <source>
        <dbReference type="ARBA" id="ARBA00022448"/>
    </source>
</evidence>
<reference evidence="10" key="1">
    <citation type="journal article" date="2018" name="Nat. Microbiol.">
        <title>Leveraging single-cell genomics to expand the fungal tree of life.</title>
        <authorList>
            <person name="Ahrendt S.R."/>
            <person name="Quandt C.A."/>
            <person name="Ciobanu D."/>
            <person name="Clum A."/>
            <person name="Salamov A."/>
            <person name="Andreopoulos B."/>
            <person name="Cheng J.F."/>
            <person name="Woyke T."/>
            <person name="Pelin A."/>
            <person name="Henrissat B."/>
            <person name="Reynolds N.K."/>
            <person name="Benny G.L."/>
            <person name="Smith M.E."/>
            <person name="James T.Y."/>
            <person name="Grigoriev I.V."/>
        </authorList>
    </citation>
    <scope>NUCLEOTIDE SEQUENCE [LARGE SCALE GENOMIC DNA]</scope>
    <source>
        <strain evidence="10">RSA 468</strain>
    </source>
</reference>
<comment type="similarity">
    <text evidence="5">Belongs to the thioredoxin family.</text>
</comment>
<dbReference type="InterPro" id="IPR017937">
    <property type="entry name" value="Thioredoxin_CS"/>
</dbReference>
<evidence type="ECO:0000313" key="10">
    <source>
        <dbReference type="Proteomes" id="UP000268162"/>
    </source>
</evidence>
<dbReference type="AlphaFoldDB" id="A0A4P9ZQG6"/>
<keyword evidence="4 7" id="KW-0676">Redox-active center</keyword>
<sequence>MVAEINSVGEFEKVLADNTLVVVDFYAEWCGPCKMIAPYLATLAKDNDKVKFIKVNVDNHQAIVENYQIKGMPTFIFFKNGQVVETVVGASKPNVNSALTKLLAA</sequence>
<protein>
    <recommendedName>
        <fullName evidence="5">Thioredoxin</fullName>
    </recommendedName>
</protein>
<evidence type="ECO:0000313" key="9">
    <source>
        <dbReference type="EMBL" id="RKP34640.1"/>
    </source>
</evidence>
<dbReference type="PRINTS" id="PR00421">
    <property type="entry name" value="THIOREDOXIN"/>
</dbReference>
<evidence type="ECO:0000256" key="4">
    <source>
        <dbReference type="ARBA" id="ARBA00023284"/>
    </source>
</evidence>
<keyword evidence="10" id="KW-1185">Reference proteome</keyword>
<dbReference type="FunFam" id="3.40.30.10:FF:000001">
    <property type="entry name" value="Thioredoxin"/>
    <property type="match status" value="1"/>
</dbReference>
<feature type="site" description="Deprotonates C-terminal active site Cys" evidence="6">
    <location>
        <position position="24"/>
    </location>
</feature>
<dbReference type="InterPro" id="IPR005746">
    <property type="entry name" value="Thioredoxin"/>
</dbReference>
<dbReference type="PROSITE" id="PS51352">
    <property type="entry name" value="THIOREDOXIN_2"/>
    <property type="match status" value="1"/>
</dbReference>
<proteinExistence type="inferred from homology"/>
<dbReference type="NCBIfam" id="TIGR01068">
    <property type="entry name" value="thioredoxin"/>
    <property type="match status" value="1"/>
</dbReference>
<dbReference type="PANTHER" id="PTHR46115">
    <property type="entry name" value="THIOREDOXIN-LIKE PROTEIN 1"/>
    <property type="match status" value="1"/>
</dbReference>
<dbReference type="InterPro" id="IPR036249">
    <property type="entry name" value="Thioredoxin-like_sf"/>
</dbReference>
<evidence type="ECO:0000256" key="3">
    <source>
        <dbReference type="ARBA" id="ARBA00023157"/>
    </source>
</evidence>
<dbReference type="Gene3D" id="3.40.30.10">
    <property type="entry name" value="Glutaredoxin"/>
    <property type="match status" value="1"/>
</dbReference>
<dbReference type="SUPFAM" id="SSF52833">
    <property type="entry name" value="Thioredoxin-like"/>
    <property type="match status" value="1"/>
</dbReference>
<feature type="site" description="Contributes to redox potential value" evidence="6">
    <location>
        <position position="32"/>
    </location>
</feature>
<keyword evidence="1" id="KW-0813">Transport</keyword>
<evidence type="ECO:0000256" key="5">
    <source>
        <dbReference type="PIRNR" id="PIRNR000077"/>
    </source>
</evidence>
<feature type="active site" description="Nucleophile" evidence="6">
    <location>
        <position position="33"/>
    </location>
</feature>
<keyword evidence="2" id="KW-0249">Electron transport</keyword>
<dbReference type="EMBL" id="ML003124">
    <property type="protein sequence ID" value="RKP34640.1"/>
    <property type="molecule type" value="Genomic_DNA"/>
</dbReference>